<dbReference type="RefSeq" id="XP_047767722.1">
    <property type="nucleotide sequence ID" value="XM_047912456.1"/>
</dbReference>
<sequence>MGIPGLWEEVERVLTLQDTTLAAESAACVEAKGRPLRIAVDASVVIYKLRESTRPAAKYGGMNHPSRTFMTTACNLMIQGVQPVYIFDGPGRPTCKRDKFRPIAKRTNLYVPPPAPNAHGTRDIEQEYEFTHVEDLAKQVLDLMGVPRWDAPGEAEAECVALEKAGLVDGIYTSDGDALAFGGQCIYRARKNDQEEEKNDKEEKKKNDEELQKIQAADLETAGRPAKVLALAALLAGGDYRHGLRNCGFLNALRIVEKSAALEKLYHIGKSTAKEEARKGMLNGWRISQRDTFVGAVRNISRLIADTVPSDWPSAQLLGLCLRPMISDDATLEQLRSTIWIPKQPNIVELRAFTARMFGWQSRQRAKQFLHRLTPGLLANKLMAAGCQGQDATDLIVQAKAKQQRKDTANRSPVVKVSFMALEIAPIDYDGEPIVPGFEWDERDKKDPKVPYEEEYPEFLATFGAPSSLPRNAAGRNSGNSKRPAESDTASSSTKKAKATRRKPSAESTNTQRNSPSTVGTTNNGFTISGFRMPTRLDISFAGNEDVIDLT</sequence>
<dbReference type="SMART" id="SM00484">
    <property type="entry name" value="XPGI"/>
    <property type="match status" value="1"/>
</dbReference>
<dbReference type="Proteomes" id="UP000756132">
    <property type="component" value="Chromosome 11"/>
</dbReference>
<dbReference type="InterPro" id="IPR006085">
    <property type="entry name" value="XPG_DNA_repair_N"/>
</dbReference>
<feature type="region of interest" description="Disordered" evidence="3">
    <location>
        <begin position="463"/>
        <end position="551"/>
    </location>
</feature>
<organism evidence="5 6">
    <name type="scientific">Passalora fulva</name>
    <name type="common">Tomato leaf mold</name>
    <name type="synonym">Cladosporium fulvum</name>
    <dbReference type="NCBI Taxonomy" id="5499"/>
    <lineage>
        <taxon>Eukaryota</taxon>
        <taxon>Fungi</taxon>
        <taxon>Dikarya</taxon>
        <taxon>Ascomycota</taxon>
        <taxon>Pezizomycotina</taxon>
        <taxon>Dothideomycetes</taxon>
        <taxon>Dothideomycetidae</taxon>
        <taxon>Mycosphaerellales</taxon>
        <taxon>Mycosphaerellaceae</taxon>
        <taxon>Fulvia</taxon>
    </lineage>
</organism>
<dbReference type="CDD" id="cd09870">
    <property type="entry name" value="PIN_YEN1"/>
    <property type="match status" value="1"/>
</dbReference>
<name>A0A9Q8PJ37_PASFU</name>
<dbReference type="OMA" id="CELYFAW"/>
<evidence type="ECO:0000313" key="6">
    <source>
        <dbReference type="Proteomes" id="UP000756132"/>
    </source>
</evidence>
<dbReference type="GO" id="GO:0017108">
    <property type="term" value="F:5'-flap endonuclease activity"/>
    <property type="evidence" value="ECO:0007669"/>
    <property type="project" value="TreeGrafter"/>
</dbReference>
<dbReference type="PANTHER" id="PTHR11081">
    <property type="entry name" value="FLAP ENDONUCLEASE FAMILY MEMBER"/>
    <property type="match status" value="1"/>
</dbReference>
<dbReference type="InterPro" id="IPR006084">
    <property type="entry name" value="XPG/Rad2"/>
</dbReference>
<keyword evidence="2" id="KW-0378">Hydrolase</keyword>
<keyword evidence="6" id="KW-1185">Reference proteome</keyword>
<dbReference type="EMBL" id="CP090173">
    <property type="protein sequence ID" value="UJO23356.1"/>
    <property type="molecule type" value="Genomic_DNA"/>
</dbReference>
<dbReference type="PANTHER" id="PTHR11081:SF75">
    <property type="entry name" value="ENDONUCLEASE, PUTATIVE (AFU_ORTHOLOGUE AFUA_3G13260)-RELATED"/>
    <property type="match status" value="1"/>
</dbReference>
<dbReference type="InterPro" id="IPR006086">
    <property type="entry name" value="XPG-I_dom"/>
</dbReference>
<evidence type="ECO:0000313" key="5">
    <source>
        <dbReference type="EMBL" id="UJO23356.1"/>
    </source>
</evidence>
<evidence type="ECO:0000256" key="3">
    <source>
        <dbReference type="SAM" id="MobiDB-lite"/>
    </source>
</evidence>
<dbReference type="InterPro" id="IPR036279">
    <property type="entry name" value="5-3_exonuclease_C_sf"/>
</dbReference>
<dbReference type="InterPro" id="IPR029060">
    <property type="entry name" value="PIN-like_dom_sf"/>
</dbReference>
<gene>
    <name evidence="5" type="ORF">CLAFUR5_13308</name>
</gene>
<protein>
    <submittedName>
        <fullName evidence="5">Flap endonuclease 1</fullName>
    </submittedName>
</protein>
<dbReference type="KEGG" id="ffu:CLAFUR5_13308"/>
<reference evidence="5" key="1">
    <citation type="submission" date="2021-12" db="EMBL/GenBank/DDBJ databases">
        <authorList>
            <person name="Zaccaron A."/>
            <person name="Stergiopoulos I."/>
        </authorList>
    </citation>
    <scope>NUCLEOTIDE SEQUENCE</scope>
    <source>
        <strain evidence="5">Race5_Kim</strain>
    </source>
</reference>
<feature type="compositionally biased region" description="Polar residues" evidence="3">
    <location>
        <begin position="506"/>
        <end position="527"/>
    </location>
</feature>
<accession>A0A9Q8PJ37</accession>
<keyword evidence="1" id="KW-0540">Nuclease</keyword>
<dbReference type="OrthoDB" id="2959108at2759"/>
<dbReference type="GeneID" id="71993186"/>
<dbReference type="GO" id="GO:0006281">
    <property type="term" value="P:DNA repair"/>
    <property type="evidence" value="ECO:0007669"/>
    <property type="project" value="UniProtKB-ARBA"/>
</dbReference>
<dbReference type="Pfam" id="PF00752">
    <property type="entry name" value="XPG_N"/>
    <property type="match status" value="1"/>
</dbReference>
<proteinExistence type="predicted"/>
<dbReference type="AlphaFoldDB" id="A0A9Q8PJ37"/>
<dbReference type="SUPFAM" id="SSF88723">
    <property type="entry name" value="PIN domain-like"/>
    <property type="match status" value="1"/>
</dbReference>
<keyword evidence="5" id="KW-0255">Endonuclease</keyword>
<evidence type="ECO:0000256" key="2">
    <source>
        <dbReference type="ARBA" id="ARBA00022801"/>
    </source>
</evidence>
<evidence type="ECO:0000259" key="4">
    <source>
        <dbReference type="SMART" id="SM00484"/>
    </source>
</evidence>
<reference evidence="5" key="2">
    <citation type="journal article" date="2022" name="Microb. Genom.">
        <title>A chromosome-scale genome assembly of the tomato pathogen Cladosporium fulvum reveals a compartmentalized genome architecture and the presence of a dispensable chromosome.</title>
        <authorList>
            <person name="Zaccaron A.Z."/>
            <person name="Chen L.H."/>
            <person name="Samaras A."/>
            <person name="Stergiopoulos I."/>
        </authorList>
    </citation>
    <scope>NUCLEOTIDE SEQUENCE</scope>
    <source>
        <strain evidence="5">Race5_Kim</strain>
    </source>
</reference>
<dbReference type="Pfam" id="PF00867">
    <property type="entry name" value="XPG_I"/>
    <property type="match status" value="1"/>
</dbReference>
<dbReference type="SUPFAM" id="SSF47807">
    <property type="entry name" value="5' to 3' exonuclease, C-terminal subdomain"/>
    <property type="match status" value="1"/>
</dbReference>
<dbReference type="PRINTS" id="PR00853">
    <property type="entry name" value="XPGRADSUPER"/>
</dbReference>
<evidence type="ECO:0000256" key="1">
    <source>
        <dbReference type="ARBA" id="ARBA00022722"/>
    </source>
</evidence>
<feature type="domain" description="XPG-I" evidence="4">
    <location>
        <begin position="142"/>
        <end position="216"/>
    </location>
</feature>
<dbReference type="Gene3D" id="3.40.50.1010">
    <property type="entry name" value="5'-nuclease"/>
    <property type="match status" value="1"/>
</dbReference>